<evidence type="ECO:0000256" key="1">
    <source>
        <dbReference type="ARBA" id="ARBA00022598"/>
    </source>
</evidence>
<dbReference type="EMBL" id="VXRG01000090">
    <property type="protein sequence ID" value="MXY93936.1"/>
    <property type="molecule type" value="Genomic_DNA"/>
</dbReference>
<dbReference type="GO" id="GO:0005524">
    <property type="term" value="F:ATP binding"/>
    <property type="evidence" value="ECO:0007669"/>
    <property type="project" value="UniProtKB-UniRule"/>
</dbReference>
<dbReference type="InterPro" id="IPR011761">
    <property type="entry name" value="ATP-grasp"/>
</dbReference>
<keyword evidence="2 4" id="KW-0547">Nucleotide-binding</keyword>
<accession>A0A6B0YS58</accession>
<dbReference type="Pfam" id="PF18603">
    <property type="entry name" value="LAL_C2"/>
    <property type="match status" value="1"/>
</dbReference>
<evidence type="ECO:0000256" key="4">
    <source>
        <dbReference type="PROSITE-ProRule" id="PRU00409"/>
    </source>
</evidence>
<feature type="domain" description="ATP-grasp" evidence="5">
    <location>
        <begin position="142"/>
        <end position="344"/>
    </location>
</feature>
<protein>
    <submittedName>
        <fullName evidence="6">ATP-grasp domain-containing protein</fullName>
    </submittedName>
</protein>
<dbReference type="GO" id="GO:0016874">
    <property type="term" value="F:ligase activity"/>
    <property type="evidence" value="ECO:0007669"/>
    <property type="project" value="UniProtKB-KW"/>
</dbReference>
<organism evidence="6">
    <name type="scientific">Caldilineaceae bacterium SB0664_bin_27</name>
    <dbReference type="NCBI Taxonomy" id="2605260"/>
    <lineage>
        <taxon>Bacteria</taxon>
        <taxon>Bacillati</taxon>
        <taxon>Chloroflexota</taxon>
        <taxon>Caldilineae</taxon>
        <taxon>Caldilineales</taxon>
        <taxon>Caldilineaceae</taxon>
    </lineage>
</organism>
<dbReference type="Pfam" id="PF13535">
    <property type="entry name" value="ATP-grasp_4"/>
    <property type="match status" value="1"/>
</dbReference>
<dbReference type="AlphaFoldDB" id="A0A6B0YS58"/>
<dbReference type="InterPro" id="IPR052032">
    <property type="entry name" value="ATP-dep_AA_Ligase"/>
</dbReference>
<gene>
    <name evidence="6" type="ORF">F4Y42_10880</name>
</gene>
<sequence>MAGARFDILTRPAQTGRERELGVPSKRALFLTSPNSYRTQDYLDAAAKLGIEAVVAMDLPRLLAEEWDFPLGADFWRPVQASEQLFDALDNSTGSDEENRFDAVLGLDDSGSRVAALVAKRLGLPHNDPMAAEAARNKYRMRTMLAACGAPVPAFAEFQTGDNLKETIARAEESIGYPCVVKPEELNGSRGVIRADLRCELGAAVRRLTALIGDGQPFLIEGYIPGVEVALEGLLDRDRLHCLALFDKPDPLEGPYFEETIYVTPSRLPLETQNSIIETTEAAARGLGLQTGPIHAELRINDDGPWIVEVAGRSIGGLCSRILRFGMEVGNGSSLEELILRQACGLPLESLERESQAGGVMMIPIPEAGILRRVKGVEEARDLAGIEDVQITAKLDQSLVPLPEGDAYLGFIFAKGSSPAQVEELLRKAHGCIQLEVDPEFELVQ</sequence>
<reference evidence="6" key="1">
    <citation type="submission" date="2019-09" db="EMBL/GenBank/DDBJ databases">
        <title>Characterisation of the sponge microbiome using genome-centric metagenomics.</title>
        <authorList>
            <person name="Engelberts J.P."/>
            <person name="Robbins S.J."/>
            <person name="De Goeij J.M."/>
            <person name="Aranda M."/>
            <person name="Bell S.C."/>
            <person name="Webster N.S."/>
        </authorList>
    </citation>
    <scope>NUCLEOTIDE SEQUENCE</scope>
    <source>
        <strain evidence="6">SB0664_bin_27</strain>
    </source>
</reference>
<evidence type="ECO:0000256" key="2">
    <source>
        <dbReference type="ARBA" id="ARBA00022741"/>
    </source>
</evidence>
<dbReference type="PANTHER" id="PTHR43585">
    <property type="entry name" value="FUMIPYRROLE BIOSYNTHESIS PROTEIN C"/>
    <property type="match status" value="1"/>
</dbReference>
<evidence type="ECO:0000259" key="5">
    <source>
        <dbReference type="PROSITE" id="PS50975"/>
    </source>
</evidence>
<dbReference type="SUPFAM" id="SSF56059">
    <property type="entry name" value="Glutathione synthetase ATP-binding domain-like"/>
    <property type="match status" value="1"/>
</dbReference>
<keyword evidence="1" id="KW-0436">Ligase</keyword>
<comment type="caution">
    <text evidence="6">The sequence shown here is derived from an EMBL/GenBank/DDBJ whole genome shotgun (WGS) entry which is preliminary data.</text>
</comment>
<dbReference type="PROSITE" id="PS50975">
    <property type="entry name" value="ATP_GRASP"/>
    <property type="match status" value="1"/>
</dbReference>
<name>A0A6B0YS58_9CHLR</name>
<proteinExistence type="predicted"/>
<dbReference type="PANTHER" id="PTHR43585:SF2">
    <property type="entry name" value="ATP-GRASP ENZYME FSQD"/>
    <property type="match status" value="1"/>
</dbReference>
<evidence type="ECO:0000313" key="6">
    <source>
        <dbReference type="EMBL" id="MXY93936.1"/>
    </source>
</evidence>
<evidence type="ECO:0000256" key="3">
    <source>
        <dbReference type="ARBA" id="ARBA00022840"/>
    </source>
</evidence>
<keyword evidence="3 4" id="KW-0067">ATP-binding</keyword>
<dbReference type="Gene3D" id="3.30.470.20">
    <property type="entry name" value="ATP-grasp fold, B domain"/>
    <property type="match status" value="1"/>
</dbReference>
<dbReference type="GO" id="GO:0046872">
    <property type="term" value="F:metal ion binding"/>
    <property type="evidence" value="ECO:0007669"/>
    <property type="project" value="InterPro"/>
</dbReference>
<dbReference type="InterPro" id="IPR040570">
    <property type="entry name" value="LAL_C2"/>
</dbReference>